<protein>
    <submittedName>
        <fullName evidence="4">Uncharacterized protein</fullName>
    </submittedName>
</protein>
<reference evidence="4 5" key="1">
    <citation type="journal article" date="2013" name="Proc. Natl. Acad. Sci. U.S.A.">
        <title>Fine-scale variation in meiotic recombination in Mimulus inferred from population shotgun sequencing.</title>
        <authorList>
            <person name="Hellsten U."/>
            <person name="Wright K.M."/>
            <person name="Jenkins J."/>
            <person name="Shu S."/>
            <person name="Yuan Y."/>
            <person name="Wessler S.R."/>
            <person name="Schmutz J."/>
            <person name="Willis J.H."/>
            <person name="Rokhsar D.S."/>
        </authorList>
    </citation>
    <scope>NUCLEOTIDE SEQUENCE [LARGE SCALE GENOMIC DNA]</scope>
    <source>
        <strain evidence="5">cv. DUN x IM62</strain>
    </source>
</reference>
<dbReference type="STRING" id="4155.A0A022RAK6"/>
<dbReference type="PANTHER" id="PTHR31623">
    <property type="entry name" value="F21J9.9"/>
    <property type="match status" value="1"/>
</dbReference>
<accession>A0A022RAK6</accession>
<sequence>MKVKVVISKLIKPCTPTPPNLNKYKLSFADERVPTINVGVVLFYPPSSNIRKHRLEESLAKILPEFYVLAGRYVKNDYVVDCGDQGVEFIEAEAVEVELVDLLEIKEAGLLNDLLPSKFYQVAKSSEDPLLSIQITELKPCGGLVISVSVCHRIFDTSSLGTFVAAWSNATNDNNHSIGIFPSFESPSLFPGTNPDQDSSPIRTTYDPNIVVKRFSFDKDAIAILRSKLSQGTKQSARISRVRLVCAVVAKALIGVDRAKHGGESRSCLMSQAVNMRARTIPPLQKHSCGNLILLSPTPCFISPAETTNNNNNDNSDVVIGIEQQLVDILGDALDKTIADCADMFCPGRWRGVMMGPLEDMYGKLMSGEVSYSIMFSDWSKFGFYEADFGWGKPVGAGIGTVPVENIVILMDNKEGDGIDAWVQLNRNDVPLFEQDHGIKLYTI</sequence>
<dbReference type="AlphaFoldDB" id="A0A022RAK6"/>
<dbReference type="PANTHER" id="PTHR31623:SF70">
    <property type="entry name" value="TRANSFERASE, CHLORAMPHENICOL ACETYLTRANSFERASE-LIKE DOMAIN PROTEIN"/>
    <property type="match status" value="1"/>
</dbReference>
<name>A0A022RAK6_ERYGU</name>
<proteinExistence type="inferred from homology"/>
<evidence type="ECO:0000256" key="3">
    <source>
        <dbReference type="ARBA" id="ARBA00023315"/>
    </source>
</evidence>
<comment type="similarity">
    <text evidence="1">Belongs to the plant acyltransferase family.</text>
</comment>
<dbReference type="InterPro" id="IPR023213">
    <property type="entry name" value="CAT-like_dom_sf"/>
</dbReference>
<organism evidence="4 5">
    <name type="scientific">Erythranthe guttata</name>
    <name type="common">Yellow monkey flower</name>
    <name type="synonym">Mimulus guttatus</name>
    <dbReference type="NCBI Taxonomy" id="4155"/>
    <lineage>
        <taxon>Eukaryota</taxon>
        <taxon>Viridiplantae</taxon>
        <taxon>Streptophyta</taxon>
        <taxon>Embryophyta</taxon>
        <taxon>Tracheophyta</taxon>
        <taxon>Spermatophyta</taxon>
        <taxon>Magnoliopsida</taxon>
        <taxon>eudicotyledons</taxon>
        <taxon>Gunneridae</taxon>
        <taxon>Pentapetalae</taxon>
        <taxon>asterids</taxon>
        <taxon>lamiids</taxon>
        <taxon>Lamiales</taxon>
        <taxon>Phrymaceae</taxon>
        <taxon>Erythranthe</taxon>
    </lineage>
</organism>
<dbReference type="GO" id="GO:0016746">
    <property type="term" value="F:acyltransferase activity"/>
    <property type="evidence" value="ECO:0007669"/>
    <property type="project" value="UniProtKB-KW"/>
</dbReference>
<evidence type="ECO:0000256" key="1">
    <source>
        <dbReference type="ARBA" id="ARBA00009861"/>
    </source>
</evidence>
<evidence type="ECO:0000313" key="5">
    <source>
        <dbReference type="Proteomes" id="UP000030748"/>
    </source>
</evidence>
<dbReference type="EMBL" id="KI630533">
    <property type="protein sequence ID" value="EYU37377.1"/>
    <property type="molecule type" value="Genomic_DNA"/>
</dbReference>
<keyword evidence="3" id="KW-0012">Acyltransferase</keyword>
<gene>
    <name evidence="4" type="ORF">MIMGU_mgv1a027095mg</name>
</gene>
<dbReference type="eggNOG" id="ENOG502RGDR">
    <property type="taxonomic scope" value="Eukaryota"/>
</dbReference>
<dbReference type="Gene3D" id="3.30.559.10">
    <property type="entry name" value="Chloramphenicol acetyltransferase-like domain"/>
    <property type="match status" value="2"/>
</dbReference>
<evidence type="ECO:0000256" key="2">
    <source>
        <dbReference type="ARBA" id="ARBA00022679"/>
    </source>
</evidence>
<dbReference type="OMA" id="MTNISEY"/>
<keyword evidence="5" id="KW-1185">Reference proteome</keyword>
<dbReference type="Proteomes" id="UP000030748">
    <property type="component" value="Unassembled WGS sequence"/>
</dbReference>
<dbReference type="OrthoDB" id="671439at2759"/>
<dbReference type="KEGG" id="egt:105958032"/>
<keyword evidence="2" id="KW-0808">Transferase</keyword>
<dbReference type="Pfam" id="PF02458">
    <property type="entry name" value="Transferase"/>
    <property type="match status" value="1"/>
</dbReference>
<evidence type="ECO:0000313" key="4">
    <source>
        <dbReference type="EMBL" id="EYU37377.1"/>
    </source>
</evidence>
<dbReference type="PhylomeDB" id="A0A022RAK6"/>